<protein>
    <submittedName>
        <fullName evidence="1">Uncharacterized protein</fullName>
    </submittedName>
</protein>
<sequence length="217" mass="25047">MNKKIQLLISSVILLCCIAAILYSNKFKREEKTRKSYREVNTFIQEDKKLKNTDIENTDVYDTFLNNFKCQGKEYYYSYIELVGYDYPILLLSDGVYNYKDGRKVAMGTDIYYPVNNEVTRFGGIGSDGTAYPIAANTTGIFTAGGHEVTKYGLDIQNRKLKLIYKYIMFFYTIGEKVNVITLGMISDESKIVSELEFYKANKEYGKANRIYFKPLC</sequence>
<dbReference type="AlphaFoldDB" id="A0A1M7LAR8"/>
<evidence type="ECO:0000313" key="2">
    <source>
        <dbReference type="Proteomes" id="UP000184038"/>
    </source>
</evidence>
<proteinExistence type="predicted"/>
<evidence type="ECO:0000313" key="1">
    <source>
        <dbReference type="EMBL" id="SHM74946.1"/>
    </source>
</evidence>
<dbReference type="EMBL" id="FRCP01000016">
    <property type="protein sequence ID" value="SHM74946.1"/>
    <property type="molecule type" value="Genomic_DNA"/>
</dbReference>
<reference evidence="1 2" key="1">
    <citation type="submission" date="2016-11" db="EMBL/GenBank/DDBJ databases">
        <authorList>
            <person name="Jaros S."/>
            <person name="Januszkiewicz K."/>
            <person name="Wedrychowicz H."/>
        </authorList>
    </citation>
    <scope>NUCLEOTIDE SEQUENCE [LARGE SCALE GENOMIC DNA]</scope>
    <source>
        <strain evidence="1 2">DSM 15930</strain>
    </source>
</reference>
<keyword evidence="2" id="KW-1185">Reference proteome</keyword>
<dbReference type="OrthoDB" id="2024099at2"/>
<accession>A0A1M7LAR8</accession>
<dbReference type="Proteomes" id="UP000184038">
    <property type="component" value="Unassembled WGS sequence"/>
</dbReference>
<gene>
    <name evidence="1" type="ORF">SAMN02746066_03132</name>
</gene>
<organism evidence="1 2">
    <name type="scientific">Anaerosporobacter mobilis DSM 15930</name>
    <dbReference type="NCBI Taxonomy" id="1120996"/>
    <lineage>
        <taxon>Bacteria</taxon>
        <taxon>Bacillati</taxon>
        <taxon>Bacillota</taxon>
        <taxon>Clostridia</taxon>
        <taxon>Lachnospirales</taxon>
        <taxon>Lachnospiraceae</taxon>
        <taxon>Anaerosporobacter</taxon>
    </lineage>
</organism>
<name>A0A1M7LAR8_9FIRM</name>
<dbReference type="RefSeq" id="WP_073289343.1">
    <property type="nucleotide sequence ID" value="NZ_FRCP01000016.1"/>
</dbReference>